<proteinExistence type="predicted"/>
<organism evidence="2 3">
    <name type="scientific">Cyphomyrmex costatus</name>
    <dbReference type="NCBI Taxonomy" id="456900"/>
    <lineage>
        <taxon>Eukaryota</taxon>
        <taxon>Metazoa</taxon>
        <taxon>Ecdysozoa</taxon>
        <taxon>Arthropoda</taxon>
        <taxon>Hexapoda</taxon>
        <taxon>Insecta</taxon>
        <taxon>Pterygota</taxon>
        <taxon>Neoptera</taxon>
        <taxon>Endopterygota</taxon>
        <taxon>Hymenoptera</taxon>
        <taxon>Apocrita</taxon>
        <taxon>Aculeata</taxon>
        <taxon>Formicoidea</taxon>
        <taxon>Formicidae</taxon>
        <taxon>Myrmicinae</taxon>
        <taxon>Cyphomyrmex</taxon>
    </lineage>
</organism>
<feature type="non-terminal residue" evidence="2">
    <location>
        <position position="1"/>
    </location>
</feature>
<name>A0A151IMJ9_9HYME</name>
<accession>A0A151IMJ9</accession>
<reference evidence="2 3" key="1">
    <citation type="submission" date="2016-03" db="EMBL/GenBank/DDBJ databases">
        <title>Cyphomyrmex costatus WGS genome.</title>
        <authorList>
            <person name="Nygaard S."/>
            <person name="Hu H."/>
            <person name="Boomsma J."/>
            <person name="Zhang G."/>
        </authorList>
    </citation>
    <scope>NUCLEOTIDE SEQUENCE [LARGE SCALE GENOMIC DNA]</scope>
    <source>
        <strain evidence="2">MS0001</strain>
        <tissue evidence="2">Whole body</tissue>
    </source>
</reference>
<sequence>PTSQELNILQDFEEFQSKEYIKNQALLYVAGYVAHRCRHELPSLGVPTKTLPPTDDWLSCISRGNCMYPSDELQVVAALMDNKFIAFHGENRFSKEYFIFDKLTDELLKCDDCFPRKILHLLVRTRTYIRQRQLNTQQKLRNSARKQKKNQTHMQ</sequence>
<protein>
    <submittedName>
        <fullName evidence="2">Uncharacterized protein</fullName>
    </submittedName>
</protein>
<keyword evidence="3" id="KW-1185">Reference proteome</keyword>
<feature type="region of interest" description="Disordered" evidence="1">
    <location>
        <begin position="134"/>
        <end position="155"/>
    </location>
</feature>
<dbReference type="EMBL" id="KQ977037">
    <property type="protein sequence ID" value="KYN06186.1"/>
    <property type="molecule type" value="Genomic_DNA"/>
</dbReference>
<feature type="compositionally biased region" description="Basic residues" evidence="1">
    <location>
        <begin position="142"/>
        <end position="155"/>
    </location>
</feature>
<evidence type="ECO:0000313" key="2">
    <source>
        <dbReference type="EMBL" id="KYN06186.1"/>
    </source>
</evidence>
<evidence type="ECO:0000256" key="1">
    <source>
        <dbReference type="SAM" id="MobiDB-lite"/>
    </source>
</evidence>
<evidence type="ECO:0000313" key="3">
    <source>
        <dbReference type="Proteomes" id="UP000078542"/>
    </source>
</evidence>
<gene>
    <name evidence="2" type="ORF">ALC62_02871</name>
</gene>
<dbReference type="STRING" id="456900.A0A151IMJ9"/>
<dbReference type="Proteomes" id="UP000078542">
    <property type="component" value="Unassembled WGS sequence"/>
</dbReference>
<dbReference type="AlphaFoldDB" id="A0A151IMJ9"/>